<dbReference type="InterPro" id="IPR011109">
    <property type="entry name" value="DNA_bind_recombinase_dom"/>
</dbReference>
<dbReference type="InterPro" id="IPR025827">
    <property type="entry name" value="Zn_ribbon_recom_dom"/>
</dbReference>
<dbReference type="Pfam" id="PF13408">
    <property type="entry name" value="Zn_ribbon_recom"/>
    <property type="match status" value="1"/>
</dbReference>
<feature type="domain" description="Recombinase" evidence="2">
    <location>
        <begin position="157"/>
        <end position="264"/>
    </location>
</feature>
<dbReference type="PROSITE" id="PS51736">
    <property type="entry name" value="RECOMBINASES_3"/>
    <property type="match status" value="1"/>
</dbReference>
<dbReference type="EMBL" id="LCDF01000044">
    <property type="protein sequence ID" value="KKS45621.1"/>
    <property type="molecule type" value="Genomic_DNA"/>
</dbReference>
<protein>
    <submittedName>
        <fullName evidence="3">Recombinase</fullName>
    </submittedName>
</protein>
<proteinExistence type="predicted"/>
<dbReference type="Gene3D" id="3.90.1750.20">
    <property type="entry name" value="Putative Large Serine Recombinase, Chain B, Domain 2"/>
    <property type="match status" value="1"/>
</dbReference>
<dbReference type="AlphaFoldDB" id="A0A0G1BH62"/>
<dbReference type="Pfam" id="PF00239">
    <property type="entry name" value="Resolvase"/>
    <property type="match status" value="1"/>
</dbReference>
<evidence type="ECO:0000313" key="3">
    <source>
        <dbReference type="EMBL" id="KKS45621.1"/>
    </source>
</evidence>
<dbReference type="PANTHER" id="PTHR30461">
    <property type="entry name" value="DNA-INVERTASE FROM LAMBDOID PROPHAGE"/>
    <property type="match status" value="1"/>
</dbReference>
<feature type="domain" description="Resolvase/invertase-type recombinase catalytic" evidence="1">
    <location>
        <begin position="4"/>
        <end position="150"/>
    </location>
</feature>
<evidence type="ECO:0000259" key="2">
    <source>
        <dbReference type="PROSITE" id="PS51737"/>
    </source>
</evidence>
<dbReference type="Proteomes" id="UP000034036">
    <property type="component" value="Unassembled WGS sequence"/>
</dbReference>
<dbReference type="GO" id="GO:0000150">
    <property type="term" value="F:DNA strand exchange activity"/>
    <property type="evidence" value="ECO:0007669"/>
    <property type="project" value="InterPro"/>
</dbReference>
<comment type="caution">
    <text evidence="3">The sequence shown here is derived from an EMBL/GenBank/DDBJ whole genome shotgun (WGS) entry which is preliminary data.</text>
</comment>
<dbReference type="SUPFAM" id="SSF53041">
    <property type="entry name" value="Resolvase-like"/>
    <property type="match status" value="1"/>
</dbReference>
<organism evidence="3 4">
    <name type="scientific">Candidatus Giovannonibacteria bacterium GW2011_GWF2_42_19</name>
    <dbReference type="NCBI Taxonomy" id="1618659"/>
    <lineage>
        <taxon>Bacteria</taxon>
        <taxon>Candidatus Giovannoniibacteriota</taxon>
    </lineage>
</organism>
<dbReference type="InterPro" id="IPR038109">
    <property type="entry name" value="DNA_bind_recomb_sf"/>
</dbReference>
<dbReference type="Gene3D" id="3.40.50.1390">
    <property type="entry name" value="Resolvase, N-terminal catalytic domain"/>
    <property type="match status" value="1"/>
</dbReference>
<reference evidence="3 4" key="1">
    <citation type="journal article" date="2015" name="Nature">
        <title>rRNA introns, odd ribosomes, and small enigmatic genomes across a large radiation of phyla.</title>
        <authorList>
            <person name="Brown C.T."/>
            <person name="Hug L.A."/>
            <person name="Thomas B.C."/>
            <person name="Sharon I."/>
            <person name="Castelle C.J."/>
            <person name="Singh A."/>
            <person name="Wilkins M.J."/>
            <person name="Williams K.H."/>
            <person name="Banfield J.F."/>
        </authorList>
    </citation>
    <scope>NUCLEOTIDE SEQUENCE [LARGE SCALE GENOMIC DNA]</scope>
</reference>
<sequence length="576" mass="65892">MSQKFFLYARKSTDVEDKQVLSIDAQITELRAFAKNEKLEIVEEFVEKRTAKIPGRPIFGEMMRRIEKGEVSGIISWHPDRLARNSVDGGQIIYFLDIGNLASLKFPSHWFENTPQGKFSLSMAFVQSKYYVDSLSENTKRGLRQKVRMGIFPSQAPVGYLNDSRTKTIVVEKKKSRLIRLAFERYTKGDQRLKDIANFLAKNGISTRSGKRISKTKASFILSNPFYIGLFKYGGEIHEGKHESIISKKLFDEAQEMLRFRGQPERKPQNEPQPYCGLISCASCGMMITGEHKFKRQKNGNVHEYTYYRCTKKRKNFVCKESAVREEELDRQLSSLIQKVSLPKDWAEELLKMAENEHGESAQSLTASVKEKDEKISSLSKKLERLLSGYLDQDIEKEIYRVEKGKLILQKKSLEEEITNLSHKQNDWLAPFQNWLKDAQSLDKIASDDDLFAKKVKAKEIFGSNLSLGEKTVRASAPNSDSFLADSLADSGRNSGETQWACLRHWLVQSLLVLFWCAGQDLHLHDFRHTPLKRTGLLVPPPARIFIKIDLLYPKSSGFSIASAKDTPPFLNDTFF</sequence>
<dbReference type="Pfam" id="PF07508">
    <property type="entry name" value="Recombinase"/>
    <property type="match status" value="1"/>
</dbReference>
<evidence type="ECO:0000259" key="1">
    <source>
        <dbReference type="PROSITE" id="PS51736"/>
    </source>
</evidence>
<dbReference type="PANTHER" id="PTHR30461:SF23">
    <property type="entry name" value="DNA RECOMBINASE-RELATED"/>
    <property type="match status" value="1"/>
</dbReference>
<dbReference type="InterPro" id="IPR006119">
    <property type="entry name" value="Resolv_N"/>
</dbReference>
<dbReference type="GO" id="GO:0003677">
    <property type="term" value="F:DNA binding"/>
    <property type="evidence" value="ECO:0007669"/>
    <property type="project" value="InterPro"/>
</dbReference>
<gene>
    <name evidence="3" type="ORF">UV11_C0044G0001</name>
</gene>
<dbReference type="PROSITE" id="PS51737">
    <property type="entry name" value="RECOMBINASE_DNA_BIND"/>
    <property type="match status" value="1"/>
</dbReference>
<name>A0A0G1BH62_9BACT</name>
<dbReference type="SMART" id="SM00857">
    <property type="entry name" value="Resolvase"/>
    <property type="match status" value="1"/>
</dbReference>
<accession>A0A0G1BH62</accession>
<dbReference type="CDD" id="cd00338">
    <property type="entry name" value="Ser_Recombinase"/>
    <property type="match status" value="1"/>
</dbReference>
<dbReference type="InterPro" id="IPR050639">
    <property type="entry name" value="SSR_resolvase"/>
</dbReference>
<dbReference type="InterPro" id="IPR036162">
    <property type="entry name" value="Resolvase-like_N_sf"/>
</dbReference>
<evidence type="ECO:0000313" key="4">
    <source>
        <dbReference type="Proteomes" id="UP000034036"/>
    </source>
</evidence>